<dbReference type="InParanoid" id="A0A3Q7H8K7"/>
<name>A0A3Q7H8K7_SOLLC</name>
<accession>A0A3Q7H8K7</accession>
<protein>
    <submittedName>
        <fullName evidence="1">Uncharacterized protein</fullName>
    </submittedName>
</protein>
<keyword evidence="2" id="KW-1185">Reference proteome</keyword>
<proteinExistence type="predicted"/>
<dbReference type="AlphaFoldDB" id="A0A3Q7H8K7"/>
<dbReference type="STRING" id="4081.A0A3Q7H8K7"/>
<evidence type="ECO:0000313" key="2">
    <source>
        <dbReference type="Proteomes" id="UP000004994"/>
    </source>
</evidence>
<organism evidence="1">
    <name type="scientific">Solanum lycopersicum</name>
    <name type="common">Tomato</name>
    <name type="synonym">Lycopersicon esculentum</name>
    <dbReference type="NCBI Taxonomy" id="4081"/>
    <lineage>
        <taxon>Eukaryota</taxon>
        <taxon>Viridiplantae</taxon>
        <taxon>Streptophyta</taxon>
        <taxon>Embryophyta</taxon>
        <taxon>Tracheophyta</taxon>
        <taxon>Spermatophyta</taxon>
        <taxon>Magnoliopsida</taxon>
        <taxon>eudicotyledons</taxon>
        <taxon>Gunneridae</taxon>
        <taxon>Pentapetalae</taxon>
        <taxon>asterids</taxon>
        <taxon>lamiids</taxon>
        <taxon>Solanales</taxon>
        <taxon>Solanaceae</taxon>
        <taxon>Solanoideae</taxon>
        <taxon>Solaneae</taxon>
        <taxon>Solanum</taxon>
        <taxon>Solanum subgen. Lycopersicon</taxon>
    </lineage>
</organism>
<dbReference type="Proteomes" id="UP000004994">
    <property type="component" value="Chromosome 7"/>
</dbReference>
<dbReference type="EnsemblPlants" id="Solyc07g042135.1.1">
    <property type="protein sequence ID" value="Solyc07g042135.1.1"/>
    <property type="gene ID" value="Solyc07g042135.1"/>
</dbReference>
<dbReference type="Gramene" id="Solyc07g042135.1.1">
    <property type="protein sequence ID" value="Solyc07g042135.1.1"/>
    <property type="gene ID" value="Solyc07g042135.1"/>
</dbReference>
<evidence type="ECO:0000313" key="1">
    <source>
        <dbReference type="EnsemblPlants" id="Solyc07g042135.1.1"/>
    </source>
</evidence>
<sequence length="191" mass="21293">MARKFLSTLCLQEEDYELEENATSCDFWLWKDDYIDPRSKFVIPKLLGRIAELEHIVESFEKVETSTKEVNKPIKSTKSMESRLDMNKIDSEMDNFDDDLKKMKAVEKNEKTNWPSPRKARNNFGFLCFVCKFSISKSIVSERKTIGPEGGLELGPAAGPVGGLELELAAGARVGPATGLKSEAGALEPEA</sequence>
<reference evidence="1" key="2">
    <citation type="submission" date="2019-01" db="UniProtKB">
        <authorList>
            <consortium name="EnsemblPlants"/>
        </authorList>
    </citation>
    <scope>IDENTIFICATION</scope>
    <source>
        <strain evidence="1">cv. Heinz 1706</strain>
    </source>
</reference>
<reference evidence="1" key="1">
    <citation type="journal article" date="2012" name="Nature">
        <title>The tomato genome sequence provides insights into fleshy fruit evolution.</title>
        <authorList>
            <consortium name="Tomato Genome Consortium"/>
        </authorList>
    </citation>
    <scope>NUCLEOTIDE SEQUENCE [LARGE SCALE GENOMIC DNA]</scope>
    <source>
        <strain evidence="1">cv. Heinz 1706</strain>
    </source>
</reference>